<evidence type="ECO:0000313" key="3">
    <source>
        <dbReference type="Proteomes" id="UP000199301"/>
    </source>
</evidence>
<evidence type="ECO:0000313" key="2">
    <source>
        <dbReference type="EMBL" id="SDQ95168.1"/>
    </source>
</evidence>
<dbReference type="AlphaFoldDB" id="A0A1H1F2M4"/>
<dbReference type="STRING" id="995062.SAMN04489718_2805"/>
<feature type="region of interest" description="Disordered" evidence="1">
    <location>
        <begin position="1"/>
        <end position="86"/>
    </location>
</feature>
<gene>
    <name evidence="2" type="ORF">SAMN04489718_2805</name>
</gene>
<feature type="compositionally biased region" description="Basic residues" evidence="1">
    <location>
        <begin position="227"/>
        <end position="241"/>
    </location>
</feature>
<feature type="region of interest" description="Disordered" evidence="1">
    <location>
        <begin position="108"/>
        <end position="164"/>
    </location>
</feature>
<evidence type="ECO:0000256" key="1">
    <source>
        <dbReference type="SAM" id="MobiDB-lite"/>
    </source>
</evidence>
<organism evidence="2 3">
    <name type="scientific">Actinopolyspora saharensis</name>
    <dbReference type="NCBI Taxonomy" id="995062"/>
    <lineage>
        <taxon>Bacteria</taxon>
        <taxon>Bacillati</taxon>
        <taxon>Actinomycetota</taxon>
        <taxon>Actinomycetes</taxon>
        <taxon>Actinopolysporales</taxon>
        <taxon>Actinopolysporaceae</taxon>
        <taxon>Actinopolyspora</taxon>
    </lineage>
</organism>
<proteinExistence type="predicted"/>
<feature type="region of interest" description="Disordered" evidence="1">
    <location>
        <begin position="186"/>
        <end position="250"/>
    </location>
</feature>
<feature type="compositionally biased region" description="Basic and acidic residues" evidence="1">
    <location>
        <begin position="120"/>
        <end position="138"/>
    </location>
</feature>
<feature type="compositionally biased region" description="Basic and acidic residues" evidence="1">
    <location>
        <begin position="40"/>
        <end position="56"/>
    </location>
</feature>
<name>A0A1H1F2M4_9ACTN</name>
<protein>
    <submittedName>
        <fullName evidence="2">Uncharacterized protein</fullName>
    </submittedName>
</protein>
<dbReference type="Proteomes" id="UP000199301">
    <property type="component" value="Unassembled WGS sequence"/>
</dbReference>
<feature type="compositionally biased region" description="Low complexity" evidence="1">
    <location>
        <begin position="198"/>
        <end position="212"/>
    </location>
</feature>
<feature type="compositionally biased region" description="Basic residues" evidence="1">
    <location>
        <begin position="139"/>
        <end position="151"/>
    </location>
</feature>
<reference evidence="3" key="1">
    <citation type="submission" date="2016-10" db="EMBL/GenBank/DDBJ databases">
        <authorList>
            <person name="Varghese N."/>
            <person name="Submissions S."/>
        </authorList>
    </citation>
    <scope>NUCLEOTIDE SEQUENCE [LARGE SCALE GENOMIC DNA]</scope>
    <source>
        <strain evidence="3">DSM 45459</strain>
    </source>
</reference>
<accession>A0A1H1F2M4</accession>
<sequence>MNESRVHFGGFRPSSAGRDLREAAGAGAPTALRLRGRRLPFRESRGKGAALEEFRLHGAPAPPPKAGPSTPTARRAADHTWPRSPTSPLPAFFPATAPVHAVDELNPGIVDDEPPPDPLPGREIRDPANGRGTGEHGTWRHSHRRDSRRNRAGGTRTAREEINLPAIVRAPSALLAEETLSEPDAKLRVGTGIDTAGPRRLPGVTTLRTLRLPTRHPQRPTAGDRRRSFRRSSGRPRRGHEHHSPEGVTG</sequence>
<keyword evidence="3" id="KW-1185">Reference proteome</keyword>
<dbReference type="EMBL" id="FNKO01000002">
    <property type="protein sequence ID" value="SDQ95168.1"/>
    <property type="molecule type" value="Genomic_DNA"/>
</dbReference>